<dbReference type="PANTHER" id="PTHR35180:SF4">
    <property type="entry name" value="PROTEIN CBG06219"/>
    <property type="match status" value="1"/>
</dbReference>
<keyword evidence="1" id="KW-0732">Signal</keyword>
<evidence type="ECO:0000256" key="1">
    <source>
        <dbReference type="SAM" id="SignalP"/>
    </source>
</evidence>
<name>A0A914VJ68_9BILA</name>
<sequence length="129" mass="13839">MQNLNAIVIALAAAVVLVSGDYQCANQPSTKDVKDDGLCRWFGAGPFCDGECVWPYTENGNQVSSDGCSTGNKVYCCKKYIGEGDNCAWFGNAPLCNGVCEPPYTHQCDTSTHGDGQSCWTGQKVLCCY</sequence>
<evidence type="ECO:0000313" key="3">
    <source>
        <dbReference type="WBParaSite" id="PSAMB.scaffold2077size25559.g16190.t1"/>
    </source>
</evidence>
<feature type="signal peptide" evidence="1">
    <location>
        <begin position="1"/>
        <end position="20"/>
    </location>
</feature>
<dbReference type="PANTHER" id="PTHR35180">
    <property type="entry name" value="PROTEIN CBG06219"/>
    <property type="match status" value="1"/>
</dbReference>
<dbReference type="AlphaFoldDB" id="A0A914VJ68"/>
<protein>
    <submittedName>
        <fullName evidence="3">Uncharacterized protein</fullName>
    </submittedName>
</protein>
<dbReference type="Proteomes" id="UP000887566">
    <property type="component" value="Unplaced"/>
</dbReference>
<accession>A0A914VJ68</accession>
<evidence type="ECO:0000313" key="2">
    <source>
        <dbReference type="Proteomes" id="UP000887566"/>
    </source>
</evidence>
<proteinExistence type="predicted"/>
<keyword evidence="2" id="KW-1185">Reference proteome</keyword>
<organism evidence="2 3">
    <name type="scientific">Plectus sambesii</name>
    <dbReference type="NCBI Taxonomy" id="2011161"/>
    <lineage>
        <taxon>Eukaryota</taxon>
        <taxon>Metazoa</taxon>
        <taxon>Ecdysozoa</taxon>
        <taxon>Nematoda</taxon>
        <taxon>Chromadorea</taxon>
        <taxon>Plectida</taxon>
        <taxon>Plectina</taxon>
        <taxon>Plectoidea</taxon>
        <taxon>Plectidae</taxon>
        <taxon>Plectus</taxon>
    </lineage>
</organism>
<dbReference type="WBParaSite" id="PSAMB.scaffold2077size25559.g16190.t1">
    <property type="protein sequence ID" value="PSAMB.scaffold2077size25559.g16190.t1"/>
    <property type="gene ID" value="PSAMB.scaffold2077size25559.g16190"/>
</dbReference>
<reference evidence="3" key="1">
    <citation type="submission" date="2022-11" db="UniProtKB">
        <authorList>
            <consortium name="WormBaseParasite"/>
        </authorList>
    </citation>
    <scope>IDENTIFICATION</scope>
</reference>
<feature type="chain" id="PRO_5037656631" evidence="1">
    <location>
        <begin position="21"/>
        <end position="129"/>
    </location>
</feature>